<keyword evidence="3" id="KW-0547">Nucleotide-binding</keyword>
<evidence type="ECO:0000256" key="6">
    <source>
        <dbReference type="ARBA" id="ARBA00023268"/>
    </source>
</evidence>
<evidence type="ECO:0000313" key="10">
    <source>
        <dbReference type="EMBL" id="GEU28062.1"/>
    </source>
</evidence>
<dbReference type="PANTHER" id="PTHR30621">
    <property type="entry name" value="GLUTAMINE SYNTHETASE ADENYLYLTRANSFERASE"/>
    <property type="match status" value="1"/>
</dbReference>
<evidence type="ECO:0000256" key="2">
    <source>
        <dbReference type="ARBA" id="ARBA00022695"/>
    </source>
</evidence>
<dbReference type="FunFam" id="1.20.120.330:FF:000005">
    <property type="entry name" value="Bifunctional glutamine synthetase adenylyltransferase/adenylyl-removing enzyme"/>
    <property type="match status" value="1"/>
</dbReference>
<feature type="compositionally biased region" description="Basic residues" evidence="7">
    <location>
        <begin position="2048"/>
        <end position="2057"/>
    </location>
</feature>
<evidence type="ECO:0000259" key="9">
    <source>
        <dbReference type="Pfam" id="PF08335"/>
    </source>
</evidence>
<feature type="domain" description="Glutamate-ammonia ligase adenylyltransferase repeated" evidence="8">
    <location>
        <begin position="1286"/>
        <end position="1518"/>
    </location>
</feature>
<dbReference type="Pfam" id="PF08335">
    <property type="entry name" value="GlnD_UR_UTase"/>
    <property type="match status" value="1"/>
</dbReference>
<name>A0A699GDW6_TANCI</name>
<feature type="domain" description="PII-uridylyltransferase/Glutamine-synthetase adenylyltransferase" evidence="9">
    <location>
        <begin position="1545"/>
        <end position="1689"/>
    </location>
</feature>
<feature type="region of interest" description="Disordered" evidence="7">
    <location>
        <begin position="1700"/>
        <end position="1885"/>
    </location>
</feature>
<feature type="compositionally biased region" description="Low complexity" evidence="7">
    <location>
        <begin position="1808"/>
        <end position="1820"/>
    </location>
</feature>
<evidence type="ECO:0000256" key="1">
    <source>
        <dbReference type="ARBA" id="ARBA00022679"/>
    </source>
</evidence>
<protein>
    <submittedName>
        <fullName evidence="10">Uncharacterized protein</fullName>
    </submittedName>
</protein>
<evidence type="ECO:0000256" key="4">
    <source>
        <dbReference type="ARBA" id="ARBA00022840"/>
    </source>
</evidence>
<dbReference type="Gene3D" id="3.30.460.10">
    <property type="entry name" value="Beta Polymerase, domain 2"/>
    <property type="match status" value="1"/>
</dbReference>
<dbReference type="Pfam" id="PF03710">
    <property type="entry name" value="GlnE"/>
    <property type="match status" value="1"/>
</dbReference>
<feature type="region of interest" description="Disordered" evidence="7">
    <location>
        <begin position="1994"/>
        <end position="2140"/>
    </location>
</feature>
<keyword evidence="5" id="KW-0460">Magnesium</keyword>
<feature type="compositionally biased region" description="Basic residues" evidence="7">
    <location>
        <begin position="1796"/>
        <end position="1807"/>
    </location>
</feature>
<feature type="compositionally biased region" description="Basic and acidic residues" evidence="7">
    <location>
        <begin position="1770"/>
        <end position="1782"/>
    </location>
</feature>
<keyword evidence="1" id="KW-0808">Transferase</keyword>
<keyword evidence="6" id="KW-0511">Multifunctional enzyme</keyword>
<keyword evidence="4" id="KW-0067">ATP-binding</keyword>
<accession>A0A699GDW6</accession>
<feature type="compositionally biased region" description="Basic residues" evidence="7">
    <location>
        <begin position="1865"/>
        <end position="1877"/>
    </location>
</feature>
<dbReference type="InterPro" id="IPR013546">
    <property type="entry name" value="PII_UdlTrfase/GS_AdlTrfase"/>
</dbReference>
<dbReference type="InterPro" id="IPR043519">
    <property type="entry name" value="NT_sf"/>
</dbReference>
<dbReference type="PANTHER" id="PTHR30621:SF0">
    <property type="entry name" value="BIFUNCTIONAL GLUTAMINE SYNTHETASE ADENYLYLTRANSFERASE_ADENYLYL-REMOVING ENZYME"/>
    <property type="match status" value="1"/>
</dbReference>
<dbReference type="SUPFAM" id="SSF81301">
    <property type="entry name" value="Nucleotidyltransferase"/>
    <property type="match status" value="1"/>
</dbReference>
<feature type="compositionally biased region" description="Low complexity" evidence="7">
    <location>
        <begin position="2100"/>
        <end position="2125"/>
    </location>
</feature>
<reference evidence="10" key="1">
    <citation type="journal article" date="2019" name="Sci. Rep.">
        <title>Draft genome of Tanacetum cinerariifolium, the natural source of mosquito coil.</title>
        <authorList>
            <person name="Yamashiro T."/>
            <person name="Shiraishi A."/>
            <person name="Satake H."/>
            <person name="Nakayama K."/>
        </authorList>
    </citation>
    <scope>NUCLEOTIDE SEQUENCE</scope>
</reference>
<sequence>MHFQVVGAGDAVVDGGIGGQAVERQAFGKHVMKIELEQARQRLQAEDAQQLGRARVLLEELAFFHVHGDLARQRGQVQRIRQAVPGDVALEEALAVADGAHEAEAVEQLAGVADVQIKIEVGRVGIGARDPLAGAGQLAVGIGQRQLADAPFARVGQLHVVGLQVELAQRLVEQFETLDLDVQCRNGGCRTALAVEQIGHVAGGRGRDHQRRQARRHLAQAMAGGRLAPRQVAVGLGGIDIGLPDGLVMGHAHHHVFQLAGPDQQRAGARGNRVRHHVLAEVGAVGRAGTVGAGSCTVVAGHGLAEVEPGVGIYCRQTDVERQAAFRLGRRRVNAEPATHQFPRRLAGGGHGFLALVAGGNAAAQRDADVVVQHAARVRRQATVEHEAQRHGVQGRFADRRRQVQRQPGQGRVHRHHQLVVAHGHGAVVARRAREVARQALHHGRLIRLAETVGRQHAAQLDDDGVVALGAARDRYRTVEEQAGQLVEVDAALVEFDLALGRLHDRQIVHQHDVVVIELQRTLHLGVDQVRQRQLQLERQRGVAGGLRVFREVRNPFQHRAVGHVLEKFLHRAGRVAVDFQHRIVEGQIGDHGLDVGERHAAGSGRVATDFHAAPLEHEAALDVFGLRPQRQGLAVLAQLLAVEVIVVGRVVELAVGELARHLEFAMRRMVALERKMRQLAAHAHADVAGRAAFQRTGQPGVEVVRGLQRQVAVDAVELEAVERAGQVHHARALAVERHGVRAVQGTGQALLQEVHAVDAQLQLVIVLERPAGLQVEPVERHGRIGKVAGQLQHQLFRVEVETAALVAGVNRTGQVLEAGDGGHGRRGGRFTGLRLRRARRLRLQTQSHQVALQAVRLQGRETALPLGGKIAQQAAGRGVGQQRALVGRERQARGDAGQRAQVELCGAELDLFRPGAGSGRVRGRQRRRFHHQAVAGGQGQVADVDADTARAKLLEAGAGRARRGQRRQVFVGGNAARQLLQIEQRQVLGQHGGDLAQVDVGSKRRQALLVEAEPGAQRAAARMQFERHVDPRLPGRHVGIAQVGVQLALPHRRIRDARAKGGMGEVGADIERAGQCGGRRGPDRQLMVQPVVAQPDRDAGQRQRRRPALQVGPADAAVADDDFALQQQPFQALAIVGFVGIEILAGQEQAAVALAADVEVGPVERERMEPRLGRKHGPPRQRGRHARQAQGGLAAAVVQDHVVQQQIGAQPVPGRVDAGDGDRVAGGAAGDALDVGAVVLDIGQHCVAQHEEQNGQRKIQQQRELDGEPEDVMGGLIAKTIGGSQPRWLAAAPDRAAKSDAIARQDLAALDLDAMLAQEAVASPGAPALPLGRAMRRLRNLLVCGLIRRDLAGQADLAEVVEAMTRFADFAIARHVAELDAELRLAHGVPTGRESGAPQELMVLAMGKQGGRELNVSSDIDLIFVYPEDGDTAAGPGQRGLSNHEYFIRLGKKLIAALAEITEDGYTFRVDMALRPNGGSGPLAASLSMVENYLIVQGREWERYAWVKARAVTGRDEDIAALDAIVRPFVFRRYLDFGVIDAIRTMHAQIRAEVNRQERLHPDRSNNVKLGRGGIREIEFLTQVFQLIRGGRDAALRDRSTRTTLRIVAEKGLLSHAIVYQLLASYTFLRNLEHRLQYLDDAQTHTLPASDADRQLVAEMMGLPDVTTLLSQLEAHRQFVAGQFDEMFSDNQAPDRHLAGAAAAVAARSQPQSSAGADQHGAAADRRVRPRNGRRQPARHAGPAARFPGSGGAPVSLPVAADRVPAHAGARDPHGARERLGRQVPQPAPDPARRTAGRPHPQRHVRPGQPGRRPAPATRCRCRRYRTANGHPARNPPRPAVPPAGPGPGRRPDRGTAGRPSVRAGRHHRGGGHRRHLADGGHAPPRGAAVCRHCLRQAGRQGARLCIRPRRDLPVRRPGSGRAGPVRQAGAAVHHLDDVVHVGRHPVRHRHRAAPGRRLGHAGVERGRVRKIPDQLGVGVGTPGAHARALLRRRRGHRPALRPDPRRRAAQGAPGRRPAAHRGDRHAQAHGRRPAQPHGNVRPQAGRGRHDRHRVHGPVPGAAACGRVPGTHRQHGQYRAAETDCRAGPDRCRPGGQRGQRVPQAAQAAAPAAPAGPGPGARRSGAGGGGGGPCAGVVG</sequence>
<gene>
    <name evidence="10" type="ORF">Tci_000040</name>
</gene>
<dbReference type="SUPFAM" id="SSF81593">
    <property type="entry name" value="Nucleotidyltransferase substrate binding subunit/domain"/>
    <property type="match status" value="1"/>
</dbReference>
<dbReference type="EMBL" id="BKCJ010000001">
    <property type="protein sequence ID" value="GEU28062.1"/>
    <property type="molecule type" value="Genomic_DNA"/>
</dbReference>
<dbReference type="NCBIfam" id="NF008292">
    <property type="entry name" value="PRK11072.1"/>
    <property type="match status" value="1"/>
</dbReference>
<feature type="region of interest" description="Disordered" evidence="7">
    <location>
        <begin position="1095"/>
        <end position="1114"/>
    </location>
</feature>
<dbReference type="GO" id="GO:0005829">
    <property type="term" value="C:cytosol"/>
    <property type="evidence" value="ECO:0007669"/>
    <property type="project" value="TreeGrafter"/>
</dbReference>
<dbReference type="CDD" id="cd05401">
    <property type="entry name" value="NT_GlnE_GlnD_like"/>
    <property type="match status" value="1"/>
</dbReference>
<dbReference type="Gene3D" id="1.20.120.330">
    <property type="entry name" value="Nucleotidyltransferases domain 2"/>
    <property type="match status" value="1"/>
</dbReference>
<feature type="compositionally biased region" description="Gly residues" evidence="7">
    <location>
        <begin position="2126"/>
        <end position="2140"/>
    </location>
</feature>
<evidence type="ECO:0000256" key="3">
    <source>
        <dbReference type="ARBA" id="ARBA00022741"/>
    </source>
</evidence>
<organism evidence="10">
    <name type="scientific">Tanacetum cinerariifolium</name>
    <name type="common">Dalmatian daisy</name>
    <name type="synonym">Chrysanthemum cinerariifolium</name>
    <dbReference type="NCBI Taxonomy" id="118510"/>
    <lineage>
        <taxon>Eukaryota</taxon>
        <taxon>Viridiplantae</taxon>
        <taxon>Streptophyta</taxon>
        <taxon>Embryophyta</taxon>
        <taxon>Tracheophyta</taxon>
        <taxon>Spermatophyta</taxon>
        <taxon>Magnoliopsida</taxon>
        <taxon>eudicotyledons</taxon>
        <taxon>Gunneridae</taxon>
        <taxon>Pentapetalae</taxon>
        <taxon>asterids</taxon>
        <taxon>campanulids</taxon>
        <taxon>Asterales</taxon>
        <taxon>Asteraceae</taxon>
        <taxon>Asteroideae</taxon>
        <taxon>Anthemideae</taxon>
        <taxon>Anthemidinae</taxon>
        <taxon>Tanacetum</taxon>
    </lineage>
</organism>
<dbReference type="InterPro" id="IPR023057">
    <property type="entry name" value="GlnE"/>
</dbReference>
<dbReference type="InterPro" id="IPR005190">
    <property type="entry name" value="GlnE_rpt_dom"/>
</dbReference>
<evidence type="ECO:0000259" key="8">
    <source>
        <dbReference type="Pfam" id="PF03710"/>
    </source>
</evidence>
<comment type="caution">
    <text evidence="10">The sequence shown here is derived from an EMBL/GenBank/DDBJ whole genome shotgun (WGS) entry which is preliminary data.</text>
</comment>
<feature type="compositionally biased region" description="Pro residues" evidence="7">
    <location>
        <begin position="1835"/>
        <end position="1847"/>
    </location>
</feature>
<feature type="compositionally biased region" description="Basic and acidic residues" evidence="7">
    <location>
        <begin position="2082"/>
        <end position="2094"/>
    </location>
</feature>
<dbReference type="GO" id="GO:0000820">
    <property type="term" value="P:regulation of glutamine family amino acid metabolic process"/>
    <property type="evidence" value="ECO:0007669"/>
    <property type="project" value="TreeGrafter"/>
</dbReference>
<dbReference type="GO" id="GO:0005524">
    <property type="term" value="F:ATP binding"/>
    <property type="evidence" value="ECO:0007669"/>
    <property type="project" value="UniProtKB-KW"/>
</dbReference>
<proteinExistence type="predicted"/>
<dbReference type="GO" id="GO:0008882">
    <property type="term" value="F:[glutamate-ammonia-ligase] adenylyltransferase activity"/>
    <property type="evidence" value="ECO:0007669"/>
    <property type="project" value="InterPro"/>
</dbReference>
<feature type="compositionally biased region" description="Basic residues" evidence="7">
    <location>
        <begin position="1729"/>
        <end position="1739"/>
    </location>
</feature>
<evidence type="ECO:0000256" key="7">
    <source>
        <dbReference type="SAM" id="MobiDB-lite"/>
    </source>
</evidence>
<evidence type="ECO:0000256" key="5">
    <source>
        <dbReference type="ARBA" id="ARBA00022842"/>
    </source>
</evidence>
<keyword evidence="2" id="KW-0548">Nucleotidyltransferase</keyword>